<evidence type="ECO:0000313" key="2">
    <source>
        <dbReference type="EMBL" id="OQE25174.1"/>
    </source>
</evidence>
<name>A0A1V6TGP5_9EURO</name>
<sequence length="72" mass="7382">MKSFIITALLASLALAMPQMNQGLEKRACDCEGYKKCTPGCAAFGGTPGGAAAEAACIMSCAKINDCWDSAC</sequence>
<protein>
    <submittedName>
        <fullName evidence="2">Uncharacterized protein</fullName>
    </submittedName>
</protein>
<feature type="signal peptide" evidence="1">
    <location>
        <begin position="1"/>
        <end position="16"/>
    </location>
</feature>
<reference evidence="3" key="1">
    <citation type="journal article" date="2017" name="Nat. Microbiol.">
        <title>Global analysis of biosynthetic gene clusters reveals vast potential of secondary metabolite production in Penicillium species.</title>
        <authorList>
            <person name="Nielsen J.C."/>
            <person name="Grijseels S."/>
            <person name="Prigent S."/>
            <person name="Ji B."/>
            <person name="Dainat J."/>
            <person name="Nielsen K.F."/>
            <person name="Frisvad J.C."/>
            <person name="Workman M."/>
            <person name="Nielsen J."/>
        </authorList>
    </citation>
    <scope>NUCLEOTIDE SEQUENCE [LARGE SCALE GENOMIC DNA]</scope>
    <source>
        <strain evidence="3">IBT 24891</strain>
    </source>
</reference>
<comment type="caution">
    <text evidence="2">The sequence shown here is derived from an EMBL/GenBank/DDBJ whole genome shotgun (WGS) entry which is preliminary data.</text>
</comment>
<keyword evidence="1" id="KW-0732">Signal</keyword>
<organism evidence="2 3">
    <name type="scientific">Penicillium steckii</name>
    <dbReference type="NCBI Taxonomy" id="303698"/>
    <lineage>
        <taxon>Eukaryota</taxon>
        <taxon>Fungi</taxon>
        <taxon>Dikarya</taxon>
        <taxon>Ascomycota</taxon>
        <taxon>Pezizomycotina</taxon>
        <taxon>Eurotiomycetes</taxon>
        <taxon>Eurotiomycetidae</taxon>
        <taxon>Eurotiales</taxon>
        <taxon>Aspergillaceae</taxon>
        <taxon>Penicillium</taxon>
    </lineage>
</organism>
<accession>A0A1V6TGP5</accession>
<dbReference type="Proteomes" id="UP000191285">
    <property type="component" value="Unassembled WGS sequence"/>
</dbReference>
<gene>
    <name evidence="2" type="ORF">PENSTE_c006G08299</name>
</gene>
<feature type="chain" id="PRO_5012325236" evidence="1">
    <location>
        <begin position="17"/>
        <end position="72"/>
    </location>
</feature>
<evidence type="ECO:0000256" key="1">
    <source>
        <dbReference type="SAM" id="SignalP"/>
    </source>
</evidence>
<dbReference type="EMBL" id="MLKD01000006">
    <property type="protein sequence ID" value="OQE25174.1"/>
    <property type="molecule type" value="Genomic_DNA"/>
</dbReference>
<evidence type="ECO:0000313" key="3">
    <source>
        <dbReference type="Proteomes" id="UP000191285"/>
    </source>
</evidence>
<dbReference type="AlphaFoldDB" id="A0A1V6TGP5"/>
<proteinExistence type="predicted"/>
<keyword evidence="3" id="KW-1185">Reference proteome</keyword>